<evidence type="ECO:0000313" key="2">
    <source>
        <dbReference type="EMBL" id="TNL98404.1"/>
    </source>
</evidence>
<keyword evidence="1" id="KW-0472">Membrane</keyword>
<evidence type="ECO:0000313" key="3">
    <source>
        <dbReference type="Proteomes" id="UP000312032"/>
    </source>
</evidence>
<feature type="transmembrane region" description="Helical" evidence="1">
    <location>
        <begin position="12"/>
        <end position="35"/>
    </location>
</feature>
<accession>A0A5C4U626</accession>
<evidence type="ECO:0000256" key="1">
    <source>
        <dbReference type="SAM" id="Phobius"/>
    </source>
</evidence>
<protein>
    <recommendedName>
        <fullName evidence="4">Integral membrane protein</fullName>
    </recommendedName>
</protein>
<dbReference type="RefSeq" id="WP_139465249.1">
    <property type="nucleotide sequence ID" value="NZ_VDHJ01000005.1"/>
</dbReference>
<keyword evidence="1" id="KW-1133">Transmembrane helix</keyword>
<keyword evidence="1" id="KW-0812">Transmembrane</keyword>
<dbReference type="OrthoDB" id="4775239at2"/>
<gene>
    <name evidence="2" type="ORF">FHE74_04185</name>
</gene>
<dbReference type="Proteomes" id="UP000312032">
    <property type="component" value="Unassembled WGS sequence"/>
</dbReference>
<reference evidence="2 3" key="1">
    <citation type="submission" date="2019-06" db="EMBL/GenBank/DDBJ databases">
        <authorList>
            <person name="Li J."/>
        </authorList>
    </citation>
    <scope>NUCLEOTIDE SEQUENCE [LARGE SCALE GENOMIC DNA]</scope>
    <source>
        <strain evidence="2 3">LMG 28165</strain>
    </source>
</reference>
<organism evidence="2 3">
    <name type="scientific">Corynebacterium tapiri</name>
    <dbReference type="NCBI Taxonomy" id="1448266"/>
    <lineage>
        <taxon>Bacteria</taxon>
        <taxon>Bacillati</taxon>
        <taxon>Actinomycetota</taxon>
        <taxon>Actinomycetes</taxon>
        <taxon>Mycobacteriales</taxon>
        <taxon>Corynebacteriaceae</taxon>
        <taxon>Corynebacterium</taxon>
    </lineage>
</organism>
<proteinExistence type="predicted"/>
<evidence type="ECO:0008006" key="4">
    <source>
        <dbReference type="Google" id="ProtNLM"/>
    </source>
</evidence>
<dbReference type="EMBL" id="VDHJ01000005">
    <property type="protein sequence ID" value="TNL98404.1"/>
    <property type="molecule type" value="Genomic_DNA"/>
</dbReference>
<feature type="transmembrane region" description="Helical" evidence="1">
    <location>
        <begin position="55"/>
        <end position="80"/>
    </location>
</feature>
<keyword evidence="3" id="KW-1185">Reference proteome</keyword>
<feature type="transmembrane region" description="Helical" evidence="1">
    <location>
        <begin position="87"/>
        <end position="104"/>
    </location>
</feature>
<dbReference type="AlphaFoldDB" id="A0A5C4U626"/>
<sequence length="141" mass="14603">MNSLFQRLPAPLIVGCLVAGLQALIAFGFALALIVSDIRSNGTSSAVSDASAVNWIGTGTAVFIFIVFGVVFAGALSLLAGRGWGRTPLVMISLLLLPISFYMASESLPAAGIALGLSAVVCLVCVLHPRSTEHVASLYRI</sequence>
<comment type="caution">
    <text evidence="2">The sequence shown here is derived from an EMBL/GenBank/DDBJ whole genome shotgun (WGS) entry which is preliminary data.</text>
</comment>
<name>A0A5C4U626_9CORY</name>
<feature type="transmembrane region" description="Helical" evidence="1">
    <location>
        <begin position="110"/>
        <end position="127"/>
    </location>
</feature>